<sequence length="69" mass="7596">MDGQHSEITSQDPDLAVHARVQGNEHTNFVANNASTQAGRCMDRADVINPVRSQCDMDKSQTLERELGV</sequence>
<protein>
    <submittedName>
        <fullName evidence="1">Uncharacterized protein</fullName>
    </submittedName>
</protein>
<proteinExistence type="predicted"/>
<evidence type="ECO:0000313" key="1">
    <source>
        <dbReference type="EMBL" id="CEK79256.1"/>
    </source>
</evidence>
<feature type="non-terminal residue" evidence="1">
    <location>
        <position position="69"/>
    </location>
</feature>
<gene>
    <name evidence="1" type="primary">ORF114486</name>
</gene>
<accession>A0A0B7AGS8</accession>
<reference evidence="1" key="1">
    <citation type="submission" date="2014-12" db="EMBL/GenBank/DDBJ databases">
        <title>Insight into the proteome of Arion vulgaris.</title>
        <authorList>
            <person name="Aradska J."/>
            <person name="Bulat T."/>
            <person name="Smidak R."/>
            <person name="Sarate P."/>
            <person name="Gangsoo J."/>
            <person name="Sialana F."/>
            <person name="Bilban M."/>
            <person name="Lubec G."/>
        </authorList>
    </citation>
    <scope>NUCLEOTIDE SEQUENCE</scope>
    <source>
        <tissue evidence="1">Skin</tissue>
    </source>
</reference>
<dbReference type="EMBL" id="HACG01032391">
    <property type="protein sequence ID" value="CEK79256.1"/>
    <property type="molecule type" value="Transcribed_RNA"/>
</dbReference>
<dbReference type="AlphaFoldDB" id="A0A0B7AGS8"/>
<name>A0A0B7AGS8_9EUPU</name>
<organism evidence="1">
    <name type="scientific">Arion vulgaris</name>
    <dbReference type="NCBI Taxonomy" id="1028688"/>
    <lineage>
        <taxon>Eukaryota</taxon>
        <taxon>Metazoa</taxon>
        <taxon>Spiralia</taxon>
        <taxon>Lophotrochozoa</taxon>
        <taxon>Mollusca</taxon>
        <taxon>Gastropoda</taxon>
        <taxon>Heterobranchia</taxon>
        <taxon>Euthyneura</taxon>
        <taxon>Panpulmonata</taxon>
        <taxon>Eupulmonata</taxon>
        <taxon>Stylommatophora</taxon>
        <taxon>Helicina</taxon>
        <taxon>Arionoidea</taxon>
        <taxon>Arionidae</taxon>
        <taxon>Arion</taxon>
    </lineage>
</organism>